<accession>A0A2Z5ZG99</accession>
<sequence length="46" mass="5151">MAKLGVLWPESAIVCAKQLQHCGCQAAHWAPKKNHQPPVLHFQNSF</sequence>
<dbReference type="EMBL" id="AP018515">
    <property type="protein sequence ID" value="BBC79395.1"/>
    <property type="molecule type" value="Genomic_DNA"/>
</dbReference>
<dbReference type="Proteomes" id="UP000270034">
    <property type="component" value="Chromosome"/>
</dbReference>
<evidence type="ECO:0000313" key="2">
    <source>
        <dbReference type="Proteomes" id="UP000270034"/>
    </source>
</evidence>
<reference evidence="1 2" key="1">
    <citation type="submission" date="2018-02" db="EMBL/GenBank/DDBJ databases">
        <title>Acetobacter orientalis genome.</title>
        <authorList>
            <person name="Nakashima N."/>
            <person name="Tamura T."/>
        </authorList>
    </citation>
    <scope>NUCLEOTIDE SEQUENCE [LARGE SCALE GENOMIC DNA]</scope>
    <source>
        <strain evidence="1 2">FAN1</strain>
    </source>
</reference>
<organism evidence="1 2">
    <name type="scientific">Acetobacter orientalis</name>
    <dbReference type="NCBI Taxonomy" id="146474"/>
    <lineage>
        <taxon>Bacteria</taxon>
        <taxon>Pseudomonadati</taxon>
        <taxon>Pseudomonadota</taxon>
        <taxon>Alphaproteobacteria</taxon>
        <taxon>Acetobacterales</taxon>
        <taxon>Acetobacteraceae</taxon>
        <taxon>Acetobacter</taxon>
    </lineage>
</organism>
<protein>
    <submittedName>
        <fullName evidence="1">Choline transporter</fullName>
    </submittedName>
</protein>
<dbReference type="KEGG" id="aot:AcetOri_orf01556"/>
<dbReference type="AlphaFoldDB" id="A0A2Z5ZG99"/>
<gene>
    <name evidence="1" type="ORF">AcetOrient_orf01556</name>
</gene>
<evidence type="ECO:0000313" key="1">
    <source>
        <dbReference type="EMBL" id="BBC79395.1"/>
    </source>
</evidence>
<name>A0A2Z5ZG99_9PROT</name>
<proteinExistence type="predicted"/>